<name>A0A2I0HTT8_PUNGR</name>
<proteinExistence type="predicted"/>
<accession>A0A2I0HTT8</accession>
<evidence type="ECO:0000256" key="1">
    <source>
        <dbReference type="SAM" id="SignalP"/>
    </source>
</evidence>
<dbReference type="Proteomes" id="UP000233551">
    <property type="component" value="Unassembled WGS sequence"/>
</dbReference>
<comment type="caution">
    <text evidence="2">The sequence shown here is derived from an EMBL/GenBank/DDBJ whole genome shotgun (WGS) entry which is preliminary data.</text>
</comment>
<dbReference type="AlphaFoldDB" id="A0A2I0HTT8"/>
<protein>
    <submittedName>
        <fullName evidence="2">Uncharacterized protein</fullName>
    </submittedName>
</protein>
<dbReference type="EMBL" id="PGOL01005566">
    <property type="protein sequence ID" value="PKI34870.1"/>
    <property type="molecule type" value="Genomic_DNA"/>
</dbReference>
<sequence>MATKKTMCATFILAVVLMALAASSEAIGCMDDCMPECMQVKDANNDKCREACGGYCDQTEGSSLDRCHAWAC</sequence>
<keyword evidence="3" id="KW-1185">Reference proteome</keyword>
<gene>
    <name evidence="2" type="ORF">CRG98_044716</name>
</gene>
<feature type="chain" id="PRO_5014159652" evidence="1">
    <location>
        <begin position="27"/>
        <end position="72"/>
    </location>
</feature>
<evidence type="ECO:0000313" key="2">
    <source>
        <dbReference type="EMBL" id="PKI34870.1"/>
    </source>
</evidence>
<reference evidence="2 3" key="1">
    <citation type="submission" date="2017-11" db="EMBL/GenBank/DDBJ databases">
        <title>De-novo sequencing of pomegranate (Punica granatum L.) genome.</title>
        <authorList>
            <person name="Akparov Z."/>
            <person name="Amiraslanov A."/>
            <person name="Hajiyeva S."/>
            <person name="Abbasov M."/>
            <person name="Kaur K."/>
            <person name="Hamwieh A."/>
            <person name="Solovyev V."/>
            <person name="Salamov A."/>
            <person name="Braich B."/>
            <person name="Kosarev P."/>
            <person name="Mahmoud A."/>
            <person name="Hajiyev E."/>
            <person name="Babayeva S."/>
            <person name="Izzatullayeva V."/>
            <person name="Mammadov A."/>
            <person name="Mammadov A."/>
            <person name="Sharifova S."/>
            <person name="Ojaghi J."/>
            <person name="Eynullazada K."/>
            <person name="Bayramov B."/>
            <person name="Abdulazimova A."/>
            <person name="Shahmuradov I."/>
        </authorList>
    </citation>
    <scope>NUCLEOTIDE SEQUENCE [LARGE SCALE GENOMIC DNA]</scope>
    <source>
        <strain evidence="3">cv. AG2017</strain>
        <tissue evidence="2">Leaf</tissue>
    </source>
</reference>
<evidence type="ECO:0000313" key="3">
    <source>
        <dbReference type="Proteomes" id="UP000233551"/>
    </source>
</evidence>
<feature type="signal peptide" evidence="1">
    <location>
        <begin position="1"/>
        <end position="26"/>
    </location>
</feature>
<organism evidence="2 3">
    <name type="scientific">Punica granatum</name>
    <name type="common">Pomegranate</name>
    <dbReference type="NCBI Taxonomy" id="22663"/>
    <lineage>
        <taxon>Eukaryota</taxon>
        <taxon>Viridiplantae</taxon>
        <taxon>Streptophyta</taxon>
        <taxon>Embryophyta</taxon>
        <taxon>Tracheophyta</taxon>
        <taxon>Spermatophyta</taxon>
        <taxon>Magnoliopsida</taxon>
        <taxon>eudicotyledons</taxon>
        <taxon>Gunneridae</taxon>
        <taxon>Pentapetalae</taxon>
        <taxon>rosids</taxon>
        <taxon>malvids</taxon>
        <taxon>Myrtales</taxon>
        <taxon>Lythraceae</taxon>
        <taxon>Punica</taxon>
    </lineage>
</organism>
<keyword evidence="1" id="KW-0732">Signal</keyword>